<evidence type="ECO:0000256" key="2">
    <source>
        <dbReference type="SAM" id="SignalP"/>
    </source>
</evidence>
<gene>
    <name evidence="3" type="ORF">RRF57_004129</name>
</gene>
<keyword evidence="2" id="KW-0732">Signal</keyword>
<reference evidence="3 4" key="1">
    <citation type="submission" date="2023-10" db="EMBL/GenBank/DDBJ databases">
        <title>Draft genome sequence of Xylaria bambusicola isolate GMP-LS, the root and basal stem rot pathogen of sugarcane in Indonesia.</title>
        <authorList>
            <person name="Selvaraj P."/>
            <person name="Muralishankar V."/>
            <person name="Muruganantham S."/>
            <person name="Sp S."/>
            <person name="Haryani S."/>
            <person name="Lau K.J.X."/>
            <person name="Naqvi N.I."/>
        </authorList>
    </citation>
    <scope>NUCLEOTIDE SEQUENCE [LARGE SCALE GENOMIC DNA]</scope>
    <source>
        <strain evidence="3">GMP-LS</strain>
    </source>
</reference>
<feature type="region of interest" description="Disordered" evidence="1">
    <location>
        <begin position="39"/>
        <end position="58"/>
    </location>
</feature>
<organism evidence="3 4">
    <name type="scientific">Xylaria bambusicola</name>
    <dbReference type="NCBI Taxonomy" id="326684"/>
    <lineage>
        <taxon>Eukaryota</taxon>
        <taxon>Fungi</taxon>
        <taxon>Dikarya</taxon>
        <taxon>Ascomycota</taxon>
        <taxon>Pezizomycotina</taxon>
        <taxon>Sordariomycetes</taxon>
        <taxon>Xylariomycetidae</taxon>
        <taxon>Xylariales</taxon>
        <taxon>Xylariaceae</taxon>
        <taxon>Xylaria</taxon>
    </lineage>
</organism>
<dbReference type="AlphaFoldDB" id="A0AAN7UVQ5"/>
<comment type="caution">
    <text evidence="3">The sequence shown here is derived from an EMBL/GenBank/DDBJ whole genome shotgun (WGS) entry which is preliminary data.</text>
</comment>
<dbReference type="EMBL" id="JAWHQM010000008">
    <property type="protein sequence ID" value="KAK5628414.1"/>
    <property type="molecule type" value="Genomic_DNA"/>
</dbReference>
<keyword evidence="4" id="KW-1185">Reference proteome</keyword>
<feature type="chain" id="PRO_5042958284" evidence="2">
    <location>
        <begin position="19"/>
        <end position="110"/>
    </location>
</feature>
<evidence type="ECO:0000256" key="1">
    <source>
        <dbReference type="SAM" id="MobiDB-lite"/>
    </source>
</evidence>
<proteinExistence type="predicted"/>
<name>A0AAN7UVQ5_9PEZI</name>
<sequence>MKFATSVAFLFHTVATVAAPTVLLQENSIADLATSPAANDVVSGDASPEPAGGPPAWRLDCGSPGTTSLCSAANSGAHCDPITGALTITLAGTCGACKCITIDQCTGRCG</sequence>
<evidence type="ECO:0000313" key="4">
    <source>
        <dbReference type="Proteomes" id="UP001305414"/>
    </source>
</evidence>
<feature type="signal peptide" evidence="2">
    <location>
        <begin position="1"/>
        <end position="18"/>
    </location>
</feature>
<accession>A0AAN7UVQ5</accession>
<protein>
    <submittedName>
        <fullName evidence="3">Uncharacterized protein</fullName>
    </submittedName>
</protein>
<evidence type="ECO:0000313" key="3">
    <source>
        <dbReference type="EMBL" id="KAK5628414.1"/>
    </source>
</evidence>
<dbReference type="Proteomes" id="UP001305414">
    <property type="component" value="Unassembled WGS sequence"/>
</dbReference>